<feature type="transmembrane region" description="Helical" evidence="10">
    <location>
        <begin position="180"/>
        <end position="197"/>
    </location>
</feature>
<feature type="region of interest" description="Disordered" evidence="9">
    <location>
        <begin position="1"/>
        <end position="26"/>
    </location>
</feature>
<dbReference type="FunFam" id="1.20.1560.10:FF:000011">
    <property type="entry name" value="Multidrug ABC transporter ATP-binding protein"/>
    <property type="match status" value="1"/>
</dbReference>
<accession>A0A1S9I0H6</accession>
<keyword evidence="2" id="KW-0813">Transport</keyword>
<feature type="transmembrane region" description="Helical" evidence="10">
    <location>
        <begin position="203"/>
        <end position="220"/>
    </location>
</feature>
<evidence type="ECO:0000256" key="6">
    <source>
        <dbReference type="ARBA" id="ARBA00022840"/>
    </source>
</evidence>
<dbReference type="PROSITE" id="PS50893">
    <property type="entry name" value="ABC_TRANSPORTER_2"/>
    <property type="match status" value="1"/>
</dbReference>
<dbReference type="InterPro" id="IPR003439">
    <property type="entry name" value="ABC_transporter-like_ATP-bd"/>
</dbReference>
<keyword evidence="8 10" id="KW-0472">Membrane</keyword>
<keyword evidence="6 14" id="KW-0067">ATP-binding</keyword>
<reference evidence="14 16" key="2">
    <citation type="submission" date="2016-12" db="EMBL/GenBank/DDBJ databases">
        <title>Clostridium tepidum sp. nov., a close relative of Clostridium sporogenes and Clostridium botulinum Group I.</title>
        <authorList>
            <person name="Dobritsa A.P."/>
            <person name="Kutumbaka K.K."/>
            <person name="Werner K."/>
            <person name="Wiedmann M."/>
            <person name="Asmus A."/>
            <person name="Samadpour M."/>
        </authorList>
    </citation>
    <scope>NUCLEOTIDE SEQUENCE [LARGE SCALE GENOMIC DNA]</scope>
    <source>
        <strain evidence="14 16">IEH 97212</strain>
    </source>
</reference>
<evidence type="ECO:0000256" key="10">
    <source>
        <dbReference type="SAM" id="Phobius"/>
    </source>
</evidence>
<evidence type="ECO:0000259" key="11">
    <source>
        <dbReference type="PROSITE" id="PS50893"/>
    </source>
</evidence>
<dbReference type="GO" id="GO:0005524">
    <property type="term" value="F:ATP binding"/>
    <property type="evidence" value="ECO:0007669"/>
    <property type="project" value="UniProtKB-KW"/>
</dbReference>
<keyword evidence="15" id="KW-1185">Reference proteome</keyword>
<evidence type="ECO:0000256" key="8">
    <source>
        <dbReference type="ARBA" id="ARBA00023136"/>
    </source>
</evidence>
<dbReference type="PANTHER" id="PTHR43394">
    <property type="entry name" value="ATP-DEPENDENT PERMEASE MDL1, MITOCHONDRIAL"/>
    <property type="match status" value="1"/>
</dbReference>
<evidence type="ECO:0000256" key="4">
    <source>
        <dbReference type="ARBA" id="ARBA00022692"/>
    </source>
</evidence>
<keyword evidence="7 10" id="KW-1133">Transmembrane helix</keyword>
<dbReference type="GO" id="GO:0015421">
    <property type="term" value="F:ABC-type oligopeptide transporter activity"/>
    <property type="evidence" value="ECO:0007669"/>
    <property type="project" value="TreeGrafter"/>
</dbReference>
<dbReference type="EMBL" id="MRAD01000002">
    <property type="protein sequence ID" value="OOO63199.1"/>
    <property type="molecule type" value="Genomic_DNA"/>
</dbReference>
<dbReference type="SUPFAM" id="SSF52540">
    <property type="entry name" value="P-loop containing nucleoside triphosphate hydrolases"/>
    <property type="match status" value="1"/>
</dbReference>
<protein>
    <submittedName>
        <fullName evidence="14">Multidrug ABC transporter ATP-binding protein</fullName>
    </submittedName>
</protein>
<comment type="subcellular location">
    <subcellularLocation>
        <location evidence="1">Cell membrane</location>
        <topology evidence="1">Multi-pass membrane protein</topology>
    </subcellularLocation>
</comment>
<dbReference type="SMART" id="SM00382">
    <property type="entry name" value="AAA"/>
    <property type="match status" value="1"/>
</dbReference>
<dbReference type="AlphaFoldDB" id="A0A1S9I0H6"/>
<evidence type="ECO:0000256" key="1">
    <source>
        <dbReference type="ARBA" id="ARBA00004651"/>
    </source>
</evidence>
<evidence type="ECO:0000313" key="16">
    <source>
        <dbReference type="Proteomes" id="UP000190256"/>
    </source>
</evidence>
<dbReference type="GO" id="GO:0016887">
    <property type="term" value="F:ATP hydrolysis activity"/>
    <property type="evidence" value="ECO:0007669"/>
    <property type="project" value="InterPro"/>
</dbReference>
<sequence length="621" mass="69067">MSNRKIENKRKGGFGPGHGGPMGSGEKAKDFKGTMKNLGKYIMPYKIHIIFVIILAIGSAAFSIAGPKILGKATTKLFEGLVQKVTGVKGAFIDFDYIGKIIILLLGLYIISAVFSFVQGYIMSSVAQNISYELRREISKKINRMPIKYFDNKTHGEVLSRITNDVDTVSQSLNQSMSQIITSIVTIIGVLIMMLSISWQMTLIALLILPTSMAVIMAVVKKSQKYFKAQQEDLGNINGHVEEVYGGHNIMKAFNREEEAIEKFDKINDKLYSSAWKSQFLSGMMMPIMSFIGNIGYVFVSILGGWFAIKKTIEVGDILSFIQYVKSFNQPISQVAQIANVLQSTAAAAERVFEFIEEEEEVKETENPVKLEKVSGQVEFKNVKFGYNQDKIIINDFNAKIKPGQKVAIVGPTGAGKTTIIKLLMRFYDVNNGGIFIDGHNIKDFKRSDLRNMFGMVLQDTFLFTGTIKENIAYGKLGATDKEVIEAAKSAHVHNFVETLPNGYDMELNEEASNISQGQKQLLTIARAILSDPKILILDEATSSVDTRTELLIQKAMENLMEGRTSFIIAHRLSTIKDADLILVMKDGDIVEQGNHEELLKANGFYSSLYNSQFESAEEVS</sequence>
<feature type="transmembrane region" description="Helical" evidence="10">
    <location>
        <begin position="45"/>
        <end position="65"/>
    </location>
</feature>
<feature type="domain" description="ABC transmembrane type-1" evidence="12">
    <location>
        <begin position="50"/>
        <end position="344"/>
    </location>
</feature>
<keyword evidence="4 10" id="KW-0812">Transmembrane</keyword>
<dbReference type="CDD" id="cd18547">
    <property type="entry name" value="ABC_6TM_Tm288_like"/>
    <property type="match status" value="1"/>
</dbReference>
<keyword evidence="5" id="KW-0547">Nucleotide-binding</keyword>
<dbReference type="InterPro" id="IPR017871">
    <property type="entry name" value="ABC_transporter-like_CS"/>
</dbReference>
<dbReference type="GO" id="GO:0005886">
    <property type="term" value="C:plasma membrane"/>
    <property type="evidence" value="ECO:0007669"/>
    <property type="project" value="UniProtKB-SubCell"/>
</dbReference>
<keyword evidence="3" id="KW-1003">Cell membrane</keyword>
<dbReference type="PROSITE" id="PS00211">
    <property type="entry name" value="ABC_TRANSPORTER_1"/>
    <property type="match status" value="1"/>
</dbReference>
<dbReference type="Pfam" id="PF00005">
    <property type="entry name" value="ABC_tran"/>
    <property type="match status" value="1"/>
</dbReference>
<feature type="transmembrane region" description="Helical" evidence="10">
    <location>
        <begin position="288"/>
        <end position="309"/>
    </location>
</feature>
<dbReference type="InterPro" id="IPR036640">
    <property type="entry name" value="ABC1_TM_sf"/>
</dbReference>
<dbReference type="SUPFAM" id="SSF90123">
    <property type="entry name" value="ABC transporter transmembrane region"/>
    <property type="match status" value="1"/>
</dbReference>
<dbReference type="EMBL" id="MRAE01000062">
    <property type="protein sequence ID" value="OOO63810.1"/>
    <property type="molecule type" value="Genomic_DNA"/>
</dbReference>
<dbReference type="InterPro" id="IPR027417">
    <property type="entry name" value="P-loop_NTPase"/>
</dbReference>
<dbReference type="Gene3D" id="3.40.50.300">
    <property type="entry name" value="P-loop containing nucleotide triphosphate hydrolases"/>
    <property type="match status" value="1"/>
</dbReference>
<dbReference type="OrthoDB" id="9762778at2"/>
<dbReference type="Gene3D" id="1.20.1560.10">
    <property type="entry name" value="ABC transporter type 1, transmembrane domain"/>
    <property type="match status" value="1"/>
</dbReference>
<comment type="caution">
    <text evidence="14">The sequence shown here is derived from an EMBL/GenBank/DDBJ whole genome shotgun (WGS) entry which is preliminary data.</text>
</comment>
<name>A0A1S9I0H6_9CLOT</name>
<dbReference type="FunFam" id="3.40.50.300:FF:000287">
    <property type="entry name" value="Multidrug ABC transporter ATP-binding protein"/>
    <property type="match status" value="1"/>
</dbReference>
<feature type="transmembrane region" description="Helical" evidence="10">
    <location>
        <begin position="97"/>
        <end position="118"/>
    </location>
</feature>
<evidence type="ECO:0000256" key="9">
    <source>
        <dbReference type="SAM" id="MobiDB-lite"/>
    </source>
</evidence>
<proteinExistence type="predicted"/>
<evidence type="ECO:0000313" key="13">
    <source>
        <dbReference type="EMBL" id="OOO63199.1"/>
    </source>
</evidence>
<dbReference type="InterPro" id="IPR039421">
    <property type="entry name" value="Type_1_exporter"/>
</dbReference>
<evidence type="ECO:0000256" key="2">
    <source>
        <dbReference type="ARBA" id="ARBA00022448"/>
    </source>
</evidence>
<dbReference type="Proteomes" id="UP000190206">
    <property type="component" value="Unassembled WGS sequence"/>
</dbReference>
<dbReference type="PANTHER" id="PTHR43394:SF1">
    <property type="entry name" value="ATP-BINDING CASSETTE SUB-FAMILY B MEMBER 10, MITOCHONDRIAL"/>
    <property type="match status" value="1"/>
</dbReference>
<feature type="compositionally biased region" description="Gly residues" evidence="9">
    <location>
        <begin position="13"/>
        <end position="23"/>
    </location>
</feature>
<evidence type="ECO:0000256" key="3">
    <source>
        <dbReference type="ARBA" id="ARBA00022475"/>
    </source>
</evidence>
<evidence type="ECO:0000256" key="7">
    <source>
        <dbReference type="ARBA" id="ARBA00022989"/>
    </source>
</evidence>
<dbReference type="Pfam" id="PF00664">
    <property type="entry name" value="ABC_membrane"/>
    <property type="match status" value="1"/>
</dbReference>
<dbReference type="Proteomes" id="UP000190256">
    <property type="component" value="Unassembled WGS sequence"/>
</dbReference>
<evidence type="ECO:0000256" key="5">
    <source>
        <dbReference type="ARBA" id="ARBA00022741"/>
    </source>
</evidence>
<dbReference type="InterPro" id="IPR003593">
    <property type="entry name" value="AAA+_ATPase"/>
</dbReference>
<dbReference type="CDD" id="cd03254">
    <property type="entry name" value="ABCC_Glucan_exporter_like"/>
    <property type="match status" value="1"/>
</dbReference>
<gene>
    <name evidence="13" type="ORF">BS637_02000</name>
    <name evidence="14" type="ORF">BS638_13445</name>
</gene>
<organism evidence="14 16">
    <name type="scientific">Clostridium tepidum</name>
    <dbReference type="NCBI Taxonomy" id="1962263"/>
    <lineage>
        <taxon>Bacteria</taxon>
        <taxon>Bacillati</taxon>
        <taxon>Bacillota</taxon>
        <taxon>Clostridia</taxon>
        <taxon>Eubacteriales</taxon>
        <taxon>Clostridiaceae</taxon>
        <taxon>Clostridium</taxon>
    </lineage>
</organism>
<dbReference type="InterPro" id="IPR011527">
    <property type="entry name" value="ABC1_TM_dom"/>
</dbReference>
<evidence type="ECO:0000313" key="14">
    <source>
        <dbReference type="EMBL" id="OOO63810.1"/>
    </source>
</evidence>
<feature type="compositionally biased region" description="Basic and acidic residues" evidence="9">
    <location>
        <begin position="1"/>
        <end position="10"/>
    </location>
</feature>
<dbReference type="RefSeq" id="WP_078022837.1">
    <property type="nucleotide sequence ID" value="NZ_JANKAH010000003.1"/>
</dbReference>
<evidence type="ECO:0000259" key="12">
    <source>
        <dbReference type="PROSITE" id="PS50929"/>
    </source>
</evidence>
<dbReference type="STRING" id="1962263.BS637_02000"/>
<reference evidence="13 15" key="1">
    <citation type="submission" date="2016-12" db="EMBL/GenBank/DDBJ databases">
        <title>Clostridium tepidum sp. nov., a close relative of Clostridium sporogenes and Clostridium botulinum Group I.</title>
        <authorList>
            <person name="Dobritsa A.P."/>
            <person name="Kutumbaka K."/>
            <person name="Werner K."/>
            <person name="Samadpour M."/>
        </authorList>
    </citation>
    <scope>NUCLEOTIDE SEQUENCE [LARGE SCALE GENOMIC DNA]</scope>
    <source>
        <strain evidence="13 15">PE</strain>
    </source>
</reference>
<evidence type="ECO:0000313" key="15">
    <source>
        <dbReference type="Proteomes" id="UP000190206"/>
    </source>
</evidence>
<dbReference type="PROSITE" id="PS50929">
    <property type="entry name" value="ABC_TM1F"/>
    <property type="match status" value="1"/>
</dbReference>
<feature type="domain" description="ABC transporter" evidence="11">
    <location>
        <begin position="378"/>
        <end position="612"/>
    </location>
</feature>